<feature type="compositionally biased region" description="Basic and acidic residues" evidence="1">
    <location>
        <begin position="32"/>
        <end position="46"/>
    </location>
</feature>
<feature type="compositionally biased region" description="Polar residues" evidence="1">
    <location>
        <begin position="112"/>
        <end position="126"/>
    </location>
</feature>
<sequence length="126" mass="13653">MADHSSQRSGSFKDAQTHLSSTSRSGGTAGSEYHDAVRHQGDDDQRPVNSWRWNANQQETTAVTSYTPPSTGTNDGPLTAADEQQAQELDKHFGWCDKYPDYIPSRDKGSSKDATSTSQSGDKGGE</sequence>
<reference evidence="2 3" key="1">
    <citation type="submission" date="2024-01" db="EMBL/GenBank/DDBJ databases">
        <title>Comparative genomics of Cryptococcus and Kwoniella reveals pathogenesis evolution and contrasting modes of karyotype evolution via chromosome fusion or intercentromeric recombination.</title>
        <authorList>
            <person name="Coelho M.A."/>
            <person name="David-Palma M."/>
            <person name="Shea T."/>
            <person name="Bowers K."/>
            <person name="McGinley-Smith S."/>
            <person name="Mohammad A.W."/>
            <person name="Gnirke A."/>
            <person name="Yurkov A.M."/>
            <person name="Nowrousian M."/>
            <person name="Sun S."/>
            <person name="Cuomo C.A."/>
            <person name="Heitman J."/>
        </authorList>
    </citation>
    <scope>NUCLEOTIDE SEQUENCE [LARGE SCALE GENOMIC DNA]</scope>
    <source>
        <strain evidence="2 3">PYCC6329</strain>
    </source>
</reference>
<feature type="region of interest" description="Disordered" evidence="1">
    <location>
        <begin position="1"/>
        <end position="126"/>
    </location>
</feature>
<proteinExistence type="predicted"/>
<dbReference type="KEGG" id="ker:91107330"/>
<keyword evidence="3" id="KW-1185">Reference proteome</keyword>
<protein>
    <submittedName>
        <fullName evidence="2">Uncharacterized protein</fullName>
    </submittedName>
</protein>
<evidence type="ECO:0000256" key="1">
    <source>
        <dbReference type="SAM" id="MobiDB-lite"/>
    </source>
</evidence>
<accession>A0AAX4KWA3</accession>
<feature type="compositionally biased region" description="Polar residues" evidence="1">
    <location>
        <begin position="47"/>
        <end position="87"/>
    </location>
</feature>
<evidence type="ECO:0000313" key="3">
    <source>
        <dbReference type="Proteomes" id="UP001358614"/>
    </source>
</evidence>
<dbReference type="EMBL" id="CP144091">
    <property type="protein sequence ID" value="WWD10394.1"/>
    <property type="molecule type" value="Genomic_DNA"/>
</dbReference>
<dbReference type="GeneID" id="91107330"/>
<organism evidence="2 3">
    <name type="scientific">Kwoniella europaea PYCC6329</name>
    <dbReference type="NCBI Taxonomy" id="1423913"/>
    <lineage>
        <taxon>Eukaryota</taxon>
        <taxon>Fungi</taxon>
        <taxon>Dikarya</taxon>
        <taxon>Basidiomycota</taxon>
        <taxon>Agaricomycotina</taxon>
        <taxon>Tremellomycetes</taxon>
        <taxon>Tremellales</taxon>
        <taxon>Cryptococcaceae</taxon>
        <taxon>Kwoniella</taxon>
    </lineage>
</organism>
<gene>
    <name evidence="2" type="ORF">V865_008529</name>
</gene>
<dbReference type="AlphaFoldDB" id="A0AAX4KWA3"/>
<dbReference type="RefSeq" id="XP_066088361.1">
    <property type="nucleotide sequence ID" value="XM_066232264.1"/>
</dbReference>
<feature type="compositionally biased region" description="Basic and acidic residues" evidence="1">
    <location>
        <begin position="88"/>
        <end position="111"/>
    </location>
</feature>
<evidence type="ECO:0000313" key="2">
    <source>
        <dbReference type="EMBL" id="WWD10394.1"/>
    </source>
</evidence>
<dbReference type="Proteomes" id="UP001358614">
    <property type="component" value="Chromosome 3"/>
</dbReference>
<name>A0AAX4KWA3_9TREE</name>